<accession>A0A6M3XHJ2</accession>
<name>A0A6M3XHJ2_9ZZZZ</name>
<reference evidence="3" key="1">
    <citation type="submission" date="2020-03" db="EMBL/GenBank/DDBJ databases">
        <title>The deep terrestrial virosphere.</title>
        <authorList>
            <person name="Holmfeldt K."/>
            <person name="Nilsson E."/>
            <person name="Simone D."/>
            <person name="Lopez-Fernandez M."/>
            <person name="Wu X."/>
            <person name="de Brujin I."/>
            <person name="Lundin D."/>
            <person name="Andersson A."/>
            <person name="Bertilsson S."/>
            <person name="Dopson M."/>
        </authorList>
    </citation>
    <scope>NUCLEOTIDE SEQUENCE</scope>
    <source>
        <strain evidence="2">MM415A04482</strain>
        <strain evidence="3">TM448B00955</strain>
    </source>
</reference>
<dbReference type="EMBL" id="MT144679">
    <property type="protein sequence ID" value="QJH97252.1"/>
    <property type="molecule type" value="Genomic_DNA"/>
</dbReference>
<protein>
    <submittedName>
        <fullName evidence="3">Putative homing endonuclease</fullName>
    </submittedName>
</protein>
<feature type="domain" description="HNH nuclease" evidence="1">
    <location>
        <begin position="60"/>
        <end position="97"/>
    </location>
</feature>
<gene>
    <name evidence="2" type="ORF">MM415A04482_0002</name>
    <name evidence="3" type="ORF">TM448B00955_0017</name>
</gene>
<evidence type="ECO:0000259" key="1">
    <source>
        <dbReference type="Pfam" id="PF13392"/>
    </source>
</evidence>
<dbReference type="InterPro" id="IPR003615">
    <property type="entry name" value="HNH_nuc"/>
</dbReference>
<dbReference type="InterPro" id="IPR044925">
    <property type="entry name" value="His-Me_finger_sf"/>
</dbReference>
<keyword evidence="3" id="KW-0255">Endonuclease</keyword>
<dbReference type="GO" id="GO:0004519">
    <property type="term" value="F:endonuclease activity"/>
    <property type="evidence" value="ECO:0007669"/>
    <property type="project" value="UniProtKB-KW"/>
</dbReference>
<dbReference type="EMBL" id="MT141717">
    <property type="protein sequence ID" value="QJA69568.1"/>
    <property type="molecule type" value="Genomic_DNA"/>
</dbReference>
<evidence type="ECO:0000313" key="3">
    <source>
        <dbReference type="EMBL" id="QJH97252.1"/>
    </source>
</evidence>
<proteinExistence type="predicted"/>
<dbReference type="Pfam" id="PF13392">
    <property type="entry name" value="HNH_3"/>
    <property type="match status" value="1"/>
</dbReference>
<dbReference type="SUPFAM" id="SSF54060">
    <property type="entry name" value="His-Me finger endonucleases"/>
    <property type="match status" value="1"/>
</dbReference>
<sequence>MVIQKGERISPATEFKKGIIPQNKLPIGSETVRTHKGDYPRIWIKVKEPNVWIMKSVYLWLSAGYEIPQGCVIHHLNKIALDDRLENLCLLTRAAHRLIHDDELKNGKIPGKPLPTKTIICSKCSIKYKGQIQRVKSYCQQCAKERHREKDRAYKKRLHSKCR</sequence>
<dbReference type="AlphaFoldDB" id="A0A6M3XHJ2"/>
<evidence type="ECO:0000313" key="2">
    <source>
        <dbReference type="EMBL" id="QJA69568.1"/>
    </source>
</evidence>
<keyword evidence="3" id="KW-0378">Hydrolase</keyword>
<organism evidence="3">
    <name type="scientific">viral metagenome</name>
    <dbReference type="NCBI Taxonomy" id="1070528"/>
    <lineage>
        <taxon>unclassified sequences</taxon>
        <taxon>metagenomes</taxon>
        <taxon>organismal metagenomes</taxon>
    </lineage>
</organism>
<keyword evidence="3" id="KW-0540">Nuclease</keyword>